<reference evidence="12 13" key="1">
    <citation type="submission" date="2021-05" db="EMBL/GenBank/DDBJ databases">
        <title>Genome Assembly of Synthetic Allotetraploid Brassica napus Reveals Homoeologous Exchanges between Subgenomes.</title>
        <authorList>
            <person name="Davis J.T."/>
        </authorList>
    </citation>
    <scope>NUCLEOTIDE SEQUENCE [LARGE SCALE GENOMIC DNA]</scope>
    <source>
        <strain evidence="13">cv. Da-Ae</strain>
        <tissue evidence="12">Seedling</tissue>
    </source>
</reference>
<keyword evidence="8" id="KW-0653">Protein transport</keyword>
<dbReference type="PROSITE" id="PS00560">
    <property type="entry name" value="CARBOXYPEPT_SER_HIS"/>
    <property type="match status" value="1"/>
</dbReference>
<evidence type="ECO:0000256" key="1">
    <source>
        <dbReference type="ARBA" id="ARBA00004613"/>
    </source>
</evidence>
<evidence type="ECO:0000256" key="5">
    <source>
        <dbReference type="ARBA" id="ARBA00022670"/>
    </source>
</evidence>
<comment type="similarity">
    <text evidence="2">Belongs to the peptidase S10 family.</text>
</comment>
<keyword evidence="8" id="KW-0268">Exocytosis</keyword>
<organism evidence="12 13">
    <name type="scientific">Brassica napus</name>
    <name type="common">Rape</name>
    <dbReference type="NCBI Taxonomy" id="3708"/>
    <lineage>
        <taxon>Eukaryota</taxon>
        <taxon>Viridiplantae</taxon>
        <taxon>Streptophyta</taxon>
        <taxon>Embryophyta</taxon>
        <taxon>Tracheophyta</taxon>
        <taxon>Spermatophyta</taxon>
        <taxon>Magnoliopsida</taxon>
        <taxon>eudicotyledons</taxon>
        <taxon>Gunneridae</taxon>
        <taxon>Pentapetalae</taxon>
        <taxon>rosids</taxon>
        <taxon>malvids</taxon>
        <taxon>Brassicales</taxon>
        <taxon>Brassicaceae</taxon>
        <taxon>Brassiceae</taxon>
        <taxon>Brassica</taxon>
    </lineage>
</organism>
<evidence type="ECO:0000313" key="13">
    <source>
        <dbReference type="Proteomes" id="UP000824890"/>
    </source>
</evidence>
<dbReference type="InterPro" id="IPR001563">
    <property type="entry name" value="Peptidase_S10"/>
</dbReference>
<feature type="region of interest" description="Disordered" evidence="9">
    <location>
        <begin position="849"/>
        <end position="877"/>
    </location>
</feature>
<dbReference type="PROSITE" id="PS51257">
    <property type="entry name" value="PROKAR_LIPOPROTEIN"/>
    <property type="match status" value="1"/>
</dbReference>
<dbReference type="PANTHER" id="PTHR14146">
    <property type="entry name" value="EXOCYST COMPLEX COMPONENT 4"/>
    <property type="match status" value="1"/>
</dbReference>
<dbReference type="EMBL" id="JAGKQM010000001">
    <property type="protein sequence ID" value="KAH0943938.1"/>
    <property type="molecule type" value="Genomic_DNA"/>
</dbReference>
<feature type="region of interest" description="Disordered" evidence="9">
    <location>
        <begin position="1442"/>
        <end position="1461"/>
    </location>
</feature>
<comment type="similarity">
    <text evidence="8">Belongs to the SEC8 family.</text>
</comment>
<dbReference type="PROSITE" id="PS00131">
    <property type="entry name" value="CARBOXYPEPT_SER_SER"/>
    <property type="match status" value="1"/>
</dbReference>
<keyword evidence="5" id="KW-0645">Protease</keyword>
<feature type="chain" id="PRO_5046340124" description="Exocyst complex component Sec8" evidence="10">
    <location>
        <begin position="26"/>
        <end position="1651"/>
    </location>
</feature>
<evidence type="ECO:0000256" key="10">
    <source>
        <dbReference type="SAM" id="SignalP"/>
    </source>
</evidence>
<protein>
    <recommendedName>
        <fullName evidence="8">Exocyst complex component Sec8</fullName>
    </recommendedName>
</protein>
<dbReference type="Pfam" id="PF00450">
    <property type="entry name" value="Peptidase_S10"/>
    <property type="match status" value="1"/>
</dbReference>
<evidence type="ECO:0000256" key="4">
    <source>
        <dbReference type="ARBA" id="ARBA00022645"/>
    </source>
</evidence>
<sequence length="1651" mass="184627">MEKRTFLSLLLHFVVFIACTYPSSSILLNDRSFEISNLPSSRAEKLIRELNLFPKLDVNVIDVGDSPLASSEEVPSIVERSFRFPNIVSHSDDGASVEDLGHRAGYYKLPKSQGARMFYFFFESRKKKKDAPVVIWLTGGPGCSSELAMFYENGPFKIDKNMSLVWNEYGWDQVSNLLYVDQPVGTGFSYTTDKSDIRHDEKGVSDDLYDFLQAFFAEHPKLTDNDFYITGESYAGHYIPAFAARGFAIGNGLTNPALQYPAYPDYALEMGLITQSEHDRLKKIVPLCELSIKLCGTDGTVSCLASYLVCNTLFSGVINHAGGVNYYDIRKKCEGSLCYDFSDMEKFLNLQSVRKSLGVGDIEFVSCSTSVYQAMLQDWMRNLEVGIPTLLEDGINLLVYAGEYDLICNWLGNSRWVNAMEWSGQENFKATNEVPFVVDGKEAGKLKSYGQLSFLKVHDAGHMVPMDQPEAALKMLKRWMENSLSGGDDDDVATTITEGDDLVAQITGQSCLCLVIQTILSIHQPLSDSSSFNIHQPPSSSRLLPPPLPSFIVHHRSPILLLLLPPSPFVRRRWSLPEGVFDWNVLRNSPPAWGSSTYLRDELARIDESWAVARFDSLPHVVHILTSKDRETDVLLLKEQSDVVEEVVDEVVHAYHGGFNKAIQNYSQILRLFSESTEKLGDLKHDLADAKRSLGTRNKQLHQLWYRSVTLRHIIALLDQIEGIAKVPSRIEKLIADKQFYAAIQVYLQSSLMLEREGLQTVGALQDVRSELTKLRGALFFKILDDLHAHLYNRGEYSSVASSIYERDDDVPTTTAVAASRMSSQPLSRRTRTLKGDSQFVVRGLTNGSHRTSSIEEGSSFDGHDEEDSVEHDEATDSKLLSHQLTPWLSDSTPDEFIEAVRKSDDPLHVKYLQTLVQCLCMLGKVAAAAKNFDPQYMRSLYPRLKPIWRLEICQSPPVGDQTVAAGLHFIKGQPEAYRLSKEKPQNRISNSGTHLAVSPVSPLMVPGGKAQAAAKDLLDSILDTIVKIFENHVVIGELLELKASQHDINTPKSLPTNVNWNTDSEASQVTGGYTISYPLTVLQSECQQLICEILRATPEAASADAVAQTAKVAKKASKKDKRQRYVFIRLGITIYGHRQYREDIRAEIYSDDLISRNAPEDGLTFTFRFTDATVSISNQGADLIRQGWGKKAPNSSQEGYGSAAVLPEQGIYLAASIYRPVLQFTDKITSMLPKKHSQLVIDGLLTFTENFVKDHLLPTMFVDYRKGVQQAISSAAAFRPRAHTTTYTPTVEKGRPILQGLLAIDLLAKEVLGWAQAMPKFSTDLVKYVQTFLERTFERCRTSYMEAVLEKLSYRLIGRHDIEKLMRLDPASACLPALLGHSVSHSEAVGSDVELCELFLSLPSIKQDSLIRDDNKLILLASLSDSLEYVADSIERLGQAVPRAASQSEDNSRNQATSPRNLASFADEYRKLATDCLKVLRVEMQLETVFHLQEMTNREYLEDEDAEEPDDFVISLTSQITRRDEGMSPFISGEKRNYVFGGICGIAANASIKALADMRSINLFGVQQICRNTIALEQAMAAIPYVDGESVQQNLDRVRTYFELLNMPFEALLTFIAEHDQMYSNLLKVNVPGRDTPTDAQSRLSEILSH</sequence>
<feature type="compositionally biased region" description="Polar residues" evidence="9">
    <location>
        <begin position="1446"/>
        <end position="1461"/>
    </location>
</feature>
<gene>
    <name evidence="12" type="ORF">HID58_003575</name>
</gene>
<dbReference type="Gene3D" id="3.40.50.1820">
    <property type="entry name" value="alpha/beta hydrolase"/>
    <property type="match status" value="1"/>
</dbReference>
<keyword evidence="4" id="KW-0121">Carboxypeptidase</keyword>
<dbReference type="SUPFAM" id="SSF53474">
    <property type="entry name" value="alpha/beta-Hydrolases"/>
    <property type="match status" value="1"/>
</dbReference>
<proteinExistence type="inferred from homology"/>
<keyword evidence="13" id="KW-1185">Reference proteome</keyword>
<keyword evidence="8" id="KW-0813">Transport</keyword>
<evidence type="ECO:0000256" key="9">
    <source>
        <dbReference type="SAM" id="MobiDB-lite"/>
    </source>
</evidence>
<evidence type="ECO:0000256" key="7">
    <source>
        <dbReference type="ARBA" id="ARBA00023180"/>
    </source>
</evidence>
<evidence type="ECO:0000256" key="6">
    <source>
        <dbReference type="ARBA" id="ARBA00022801"/>
    </source>
</evidence>
<keyword evidence="10" id="KW-0732">Signal</keyword>
<comment type="subcellular location">
    <subcellularLocation>
        <location evidence="1">Secreted</location>
    </subcellularLocation>
</comment>
<dbReference type="PANTHER" id="PTHR14146:SF3">
    <property type="entry name" value="EXOCYST COMPLEX COMPONENT SEC8"/>
    <property type="match status" value="1"/>
</dbReference>
<dbReference type="PRINTS" id="PR00724">
    <property type="entry name" value="CRBOXYPTASEC"/>
</dbReference>
<keyword evidence="7" id="KW-0325">Glycoprotein</keyword>
<dbReference type="InterPro" id="IPR007191">
    <property type="entry name" value="Sec8_exocyst_N"/>
</dbReference>
<evidence type="ECO:0000256" key="8">
    <source>
        <dbReference type="RuleBase" id="RU367079"/>
    </source>
</evidence>
<evidence type="ECO:0000313" key="12">
    <source>
        <dbReference type="EMBL" id="KAH0943938.1"/>
    </source>
</evidence>
<name>A0ABQ8ER47_BRANA</name>
<accession>A0ABQ8ER47</accession>
<dbReference type="InterPro" id="IPR029058">
    <property type="entry name" value="AB_hydrolase_fold"/>
</dbReference>
<dbReference type="Proteomes" id="UP000824890">
    <property type="component" value="Unassembled WGS sequence"/>
</dbReference>
<dbReference type="InterPro" id="IPR033124">
    <property type="entry name" value="Ser_caboxypep_his_AS"/>
</dbReference>
<evidence type="ECO:0000256" key="2">
    <source>
        <dbReference type="ARBA" id="ARBA00009431"/>
    </source>
</evidence>
<keyword evidence="6" id="KW-0378">Hydrolase</keyword>
<dbReference type="InterPro" id="IPR039682">
    <property type="entry name" value="Sec8/EXOC4"/>
</dbReference>
<feature type="signal peptide" evidence="10">
    <location>
        <begin position="1"/>
        <end position="25"/>
    </location>
</feature>
<keyword evidence="3" id="KW-0964">Secreted</keyword>
<comment type="function">
    <text evidence="8">Component of the exocyst complex involved in the docking of exocytic vesicles with fusion sites on the plasma membrane.</text>
</comment>
<dbReference type="InterPro" id="IPR018202">
    <property type="entry name" value="Ser_caboxypep_ser_AS"/>
</dbReference>
<evidence type="ECO:0000256" key="3">
    <source>
        <dbReference type="ARBA" id="ARBA00022525"/>
    </source>
</evidence>
<feature type="domain" description="Exocyst complex component Sec8 N-terminal" evidence="11">
    <location>
        <begin position="599"/>
        <end position="734"/>
    </location>
</feature>
<dbReference type="Pfam" id="PF04048">
    <property type="entry name" value="Sec8_N"/>
    <property type="match status" value="1"/>
</dbReference>
<comment type="caution">
    <text evidence="12">The sequence shown here is derived from an EMBL/GenBank/DDBJ whole genome shotgun (WGS) entry which is preliminary data.</text>
</comment>
<evidence type="ECO:0000259" key="11">
    <source>
        <dbReference type="Pfam" id="PF04048"/>
    </source>
</evidence>